<name>A0AAI9WLR4_9BURK</name>
<evidence type="ECO:0000313" key="1">
    <source>
        <dbReference type="EMBL" id="KAB7649243.1"/>
    </source>
</evidence>
<organism evidence="1 2">
    <name type="scientific">Sutterella seckii</name>
    <dbReference type="NCBI Taxonomy" id="1944635"/>
    <lineage>
        <taxon>Bacteria</taxon>
        <taxon>Pseudomonadati</taxon>
        <taxon>Pseudomonadota</taxon>
        <taxon>Betaproteobacteria</taxon>
        <taxon>Burkholderiales</taxon>
        <taxon>Sutterellaceae</taxon>
        <taxon>Sutterella</taxon>
    </lineage>
</organism>
<evidence type="ECO:0000313" key="2">
    <source>
        <dbReference type="Proteomes" id="UP000469462"/>
    </source>
</evidence>
<dbReference type="AlphaFoldDB" id="A0AAI9WLR4"/>
<dbReference type="RefSeq" id="WP_139687008.1">
    <property type="nucleotide sequence ID" value="NZ_WEHW01000112.1"/>
</dbReference>
<proteinExistence type="predicted"/>
<gene>
    <name evidence="1" type="ORF">GBM96_11635</name>
</gene>
<reference evidence="1 2" key="1">
    <citation type="submission" date="2019-10" db="EMBL/GenBank/DDBJ databases">
        <title>Genome diversity of Sutterella seckii.</title>
        <authorList>
            <person name="Chaplin A.V."/>
            <person name="Sokolova S.R."/>
            <person name="Mosin K.A."/>
            <person name="Ivanova E.L."/>
            <person name="Kochetkova T.O."/>
            <person name="Goltsov A.Y."/>
            <person name="Trofimov D.Y."/>
            <person name="Efimov B.A."/>
        </authorList>
    </citation>
    <scope>NUCLEOTIDE SEQUENCE [LARGE SCALE GENOMIC DNA]</scope>
    <source>
        <strain evidence="1 2">ASD3426</strain>
    </source>
</reference>
<sequence length="108" mass="11847">MLRLHVNARILVHAVFLHDGVSDPAVARAAAVPAMFPHPKELNETRALLAERTTELVELLALKAAELLNIDKANDGAHGILTVVDHKRFNAIAVDDVRIGLGWTKWIC</sequence>
<accession>A0AAI9WLR4</accession>
<dbReference type="Proteomes" id="UP000469462">
    <property type="component" value="Unassembled WGS sequence"/>
</dbReference>
<comment type="caution">
    <text evidence="1">The sequence shown here is derived from an EMBL/GenBank/DDBJ whole genome shotgun (WGS) entry which is preliminary data.</text>
</comment>
<keyword evidence="2" id="KW-1185">Reference proteome</keyword>
<protein>
    <submittedName>
        <fullName evidence="1">Uncharacterized protein</fullName>
    </submittedName>
</protein>
<dbReference type="EMBL" id="WEHW01000112">
    <property type="protein sequence ID" value="KAB7649243.1"/>
    <property type="molecule type" value="Genomic_DNA"/>
</dbReference>